<protein>
    <submittedName>
        <fullName evidence="2">Uncharacterized protein</fullName>
    </submittedName>
</protein>
<name>A0A9P7EJ07_9AGAM</name>
<dbReference type="EMBL" id="JABBWG010000005">
    <property type="protein sequence ID" value="KAG1822785.1"/>
    <property type="molecule type" value="Genomic_DNA"/>
</dbReference>
<accession>A0A9P7EJ07</accession>
<gene>
    <name evidence="2" type="ORF">BJ212DRAFT_1296748</name>
</gene>
<organism evidence="2 3">
    <name type="scientific">Suillus subaureus</name>
    <dbReference type="NCBI Taxonomy" id="48587"/>
    <lineage>
        <taxon>Eukaryota</taxon>
        <taxon>Fungi</taxon>
        <taxon>Dikarya</taxon>
        <taxon>Basidiomycota</taxon>
        <taxon>Agaricomycotina</taxon>
        <taxon>Agaricomycetes</taxon>
        <taxon>Agaricomycetidae</taxon>
        <taxon>Boletales</taxon>
        <taxon>Suillineae</taxon>
        <taxon>Suillaceae</taxon>
        <taxon>Suillus</taxon>
    </lineage>
</organism>
<reference evidence="2" key="1">
    <citation type="journal article" date="2020" name="New Phytol.">
        <title>Comparative genomics reveals dynamic genome evolution in host specialist ectomycorrhizal fungi.</title>
        <authorList>
            <person name="Lofgren L.A."/>
            <person name="Nguyen N.H."/>
            <person name="Vilgalys R."/>
            <person name="Ruytinx J."/>
            <person name="Liao H.L."/>
            <person name="Branco S."/>
            <person name="Kuo A."/>
            <person name="LaButti K."/>
            <person name="Lipzen A."/>
            <person name="Andreopoulos W."/>
            <person name="Pangilinan J."/>
            <person name="Riley R."/>
            <person name="Hundley H."/>
            <person name="Na H."/>
            <person name="Barry K."/>
            <person name="Grigoriev I.V."/>
            <person name="Stajich J.E."/>
            <person name="Kennedy P.G."/>
        </authorList>
    </citation>
    <scope>NUCLEOTIDE SEQUENCE</scope>
    <source>
        <strain evidence="2">MN1</strain>
    </source>
</reference>
<dbReference type="Proteomes" id="UP000807769">
    <property type="component" value="Unassembled WGS sequence"/>
</dbReference>
<evidence type="ECO:0000256" key="1">
    <source>
        <dbReference type="SAM" id="MobiDB-lite"/>
    </source>
</evidence>
<comment type="caution">
    <text evidence="2">The sequence shown here is derived from an EMBL/GenBank/DDBJ whole genome shotgun (WGS) entry which is preliminary data.</text>
</comment>
<dbReference type="AlphaFoldDB" id="A0A9P7EJ07"/>
<feature type="compositionally biased region" description="Low complexity" evidence="1">
    <location>
        <begin position="34"/>
        <end position="48"/>
    </location>
</feature>
<evidence type="ECO:0000313" key="3">
    <source>
        <dbReference type="Proteomes" id="UP000807769"/>
    </source>
</evidence>
<keyword evidence="3" id="KW-1185">Reference proteome</keyword>
<feature type="region of interest" description="Disordered" evidence="1">
    <location>
        <begin position="27"/>
        <end position="72"/>
    </location>
</feature>
<feature type="compositionally biased region" description="Low complexity" evidence="1">
    <location>
        <begin position="56"/>
        <end position="72"/>
    </location>
</feature>
<dbReference type="GeneID" id="64626516"/>
<sequence>MSSVHVETFTETKDTLASNLLFRNPNEGGTLHTIDSQTVSSTSSSPISSDEEQETTTKSSLPTTTSTASMPTSMVSTAAATAIMSTITVTVDTANGYAEVDAAIAVDSVLSVNNVGSWVQGVSCTLYGKVDSVDEGIDIIKSVIETGVTHVSSVATMNQNLFEFHNLDMGSKTTAPGSTIYNYSLPDKLLLIESLIKYLLPLVHQRNDLFFGHKPQLCPAKKFSAFSLELI</sequence>
<dbReference type="RefSeq" id="XP_041197191.1">
    <property type="nucleotide sequence ID" value="XM_041332499.1"/>
</dbReference>
<proteinExistence type="predicted"/>
<evidence type="ECO:0000313" key="2">
    <source>
        <dbReference type="EMBL" id="KAG1822785.1"/>
    </source>
</evidence>